<evidence type="ECO:0000256" key="5">
    <source>
        <dbReference type="ARBA" id="ARBA00022741"/>
    </source>
</evidence>
<evidence type="ECO:0000256" key="7">
    <source>
        <dbReference type="ARBA" id="ARBA00023136"/>
    </source>
</evidence>
<dbReference type="InterPro" id="IPR003439">
    <property type="entry name" value="ABC_transporter-like_ATP-bd"/>
</dbReference>
<evidence type="ECO:0000259" key="8">
    <source>
        <dbReference type="PROSITE" id="PS50893"/>
    </source>
</evidence>
<dbReference type="PANTHER" id="PTHR43297:SF7">
    <property type="entry name" value="D,D-DIPEPTIDE TRANSPORT ATP-BINDING PROTEIN DDPD-RELATED"/>
    <property type="match status" value="1"/>
</dbReference>
<dbReference type="PANTHER" id="PTHR43297">
    <property type="entry name" value="OLIGOPEPTIDE TRANSPORT ATP-BINDING PROTEIN APPD"/>
    <property type="match status" value="1"/>
</dbReference>
<evidence type="ECO:0000256" key="3">
    <source>
        <dbReference type="ARBA" id="ARBA00022448"/>
    </source>
</evidence>
<dbReference type="PROSITE" id="PS50893">
    <property type="entry name" value="ABC_TRANSPORTER_2"/>
    <property type="match status" value="2"/>
</dbReference>
<dbReference type="Proteomes" id="UP001216189">
    <property type="component" value="Unassembled WGS sequence"/>
</dbReference>
<evidence type="ECO:0000256" key="2">
    <source>
        <dbReference type="ARBA" id="ARBA00005417"/>
    </source>
</evidence>
<keyword evidence="3" id="KW-0813">Transport</keyword>
<reference evidence="9 10" key="1">
    <citation type="submission" date="2023-02" db="EMBL/GenBank/DDBJ databases">
        <title>Vibrio intestini sp. nov., a close relative of Vibrio cholerae isolated from the intestine of Healthy Culter dabryi.</title>
        <authorList>
            <person name="Wu N."/>
        </authorList>
    </citation>
    <scope>NUCLEOTIDE SEQUENCE [LARGE SCALE GENOMIC DNA]</scope>
    <source>
        <strain evidence="9 10">DSL-7</strain>
    </source>
</reference>
<evidence type="ECO:0000256" key="6">
    <source>
        <dbReference type="ARBA" id="ARBA00022840"/>
    </source>
</evidence>
<proteinExistence type="inferred from homology"/>
<comment type="caution">
    <text evidence="9">The sequence shown here is derived from an EMBL/GenBank/DDBJ whole genome shotgun (WGS) entry which is preliminary data.</text>
</comment>
<keyword evidence="4" id="KW-1003">Cell membrane</keyword>
<evidence type="ECO:0000256" key="1">
    <source>
        <dbReference type="ARBA" id="ARBA00004417"/>
    </source>
</evidence>
<sequence>MTALLSVQQLSITHRQATLVESLSFDLHHHQALTILGETGSGKSLLANAIIGNLPAELNGQGQIRLFDQYQHQRTPAQREALWGKQLAVLPQEPWHALNPIMPAGEQVSEVHQLVMGNRTSHEKLTTEAFQHVELEGDQRKYPHQLSGGMAQRVAYLCATQTAAPILIADEPTKGLDASRRDQIIALLQAQLTHGALLTITHDIEVAEKLGGTIMVMRKGVIQEQGPAHQVLNHPQSDYTKALINADPRHWPNTRLTPVGEPLLRVEKLAMQRGDKRLFDSLNFTLHAGEILGISGDSGCGKSTLADLLLGLFNPSEGTVHRLASIPTGKALKLYQDPPSAVTKSVSLRTLLDDVCQRHRVDDSQIPYLLQRLKLSPDLLSRKADQVSGGELQRFNILRALLAEPKILVADEPTSRLDPITAASTLQLIVELTQEIGCALVLISHEPVALEKNCHRVITL</sequence>
<dbReference type="Gene3D" id="3.40.50.300">
    <property type="entry name" value="P-loop containing nucleotide triphosphate hydrolases"/>
    <property type="match status" value="2"/>
</dbReference>
<dbReference type="InterPro" id="IPR017871">
    <property type="entry name" value="ABC_transporter-like_CS"/>
</dbReference>
<dbReference type="InterPro" id="IPR027417">
    <property type="entry name" value="P-loop_NTPase"/>
</dbReference>
<dbReference type="EMBL" id="JARBFT010000002">
    <property type="protein sequence ID" value="MDE1513920.1"/>
    <property type="molecule type" value="Genomic_DNA"/>
</dbReference>
<dbReference type="SUPFAM" id="SSF52540">
    <property type="entry name" value="P-loop containing nucleoside triphosphate hydrolases"/>
    <property type="match status" value="2"/>
</dbReference>
<keyword evidence="6 9" id="KW-0067">ATP-binding</keyword>
<dbReference type="GO" id="GO:0005524">
    <property type="term" value="F:ATP binding"/>
    <property type="evidence" value="ECO:0007669"/>
    <property type="project" value="UniProtKB-KW"/>
</dbReference>
<evidence type="ECO:0000313" key="10">
    <source>
        <dbReference type="Proteomes" id="UP001216189"/>
    </source>
</evidence>
<dbReference type="InterPro" id="IPR050388">
    <property type="entry name" value="ABC_Ni/Peptide_Import"/>
</dbReference>
<keyword evidence="10" id="KW-1185">Reference proteome</keyword>
<evidence type="ECO:0000313" key="9">
    <source>
        <dbReference type="EMBL" id="MDE1513920.1"/>
    </source>
</evidence>
<name>A0ABT5UWW7_9VIBR</name>
<comment type="similarity">
    <text evidence="2">Belongs to the ABC transporter superfamily.</text>
</comment>
<gene>
    <name evidence="9" type="ORF">PUN32_02690</name>
</gene>
<feature type="domain" description="ABC transporter" evidence="8">
    <location>
        <begin position="264"/>
        <end position="460"/>
    </location>
</feature>
<evidence type="ECO:0000256" key="4">
    <source>
        <dbReference type="ARBA" id="ARBA00022475"/>
    </source>
</evidence>
<accession>A0ABT5UWW7</accession>
<feature type="domain" description="ABC transporter" evidence="8">
    <location>
        <begin position="5"/>
        <end position="244"/>
    </location>
</feature>
<organism evidence="9 10">
    <name type="scientific">Vibrio chanodichtyis</name>
    <dbReference type="NCBI Taxonomy" id="3027932"/>
    <lineage>
        <taxon>Bacteria</taxon>
        <taxon>Pseudomonadati</taxon>
        <taxon>Pseudomonadota</taxon>
        <taxon>Gammaproteobacteria</taxon>
        <taxon>Vibrionales</taxon>
        <taxon>Vibrionaceae</taxon>
        <taxon>Vibrio</taxon>
    </lineage>
</organism>
<dbReference type="Pfam" id="PF00005">
    <property type="entry name" value="ABC_tran"/>
    <property type="match status" value="2"/>
</dbReference>
<protein>
    <submittedName>
        <fullName evidence="9">ATP-binding cassette domain-containing protein</fullName>
    </submittedName>
</protein>
<keyword evidence="7" id="KW-0472">Membrane</keyword>
<dbReference type="RefSeq" id="WP_274721651.1">
    <property type="nucleotide sequence ID" value="NZ_JARBFT010000002.1"/>
</dbReference>
<dbReference type="SMART" id="SM00382">
    <property type="entry name" value="AAA"/>
    <property type="match status" value="2"/>
</dbReference>
<dbReference type="PROSITE" id="PS00211">
    <property type="entry name" value="ABC_TRANSPORTER_1"/>
    <property type="match status" value="1"/>
</dbReference>
<dbReference type="InterPro" id="IPR003593">
    <property type="entry name" value="AAA+_ATPase"/>
</dbReference>
<keyword evidence="5" id="KW-0547">Nucleotide-binding</keyword>
<comment type="subcellular location">
    <subcellularLocation>
        <location evidence="1">Cell inner membrane</location>
        <topology evidence="1">Peripheral membrane protein</topology>
    </subcellularLocation>
</comment>